<keyword evidence="9" id="KW-1185">Reference proteome</keyword>
<name>A0A512DUW1_9PROT</name>
<proteinExistence type="predicted"/>
<dbReference type="EMBL" id="BJYZ01000020">
    <property type="protein sequence ID" value="GEO40258.1"/>
    <property type="molecule type" value="Genomic_DNA"/>
</dbReference>
<evidence type="ECO:0000313" key="9">
    <source>
        <dbReference type="Proteomes" id="UP000321523"/>
    </source>
</evidence>
<keyword evidence="5 7" id="KW-1133">Transmembrane helix</keyword>
<evidence type="ECO:0000256" key="5">
    <source>
        <dbReference type="ARBA" id="ARBA00022989"/>
    </source>
</evidence>
<feature type="transmembrane region" description="Helical" evidence="7">
    <location>
        <begin position="161"/>
        <end position="179"/>
    </location>
</feature>
<dbReference type="InterPro" id="IPR011701">
    <property type="entry name" value="MFS"/>
</dbReference>
<dbReference type="SUPFAM" id="SSF103473">
    <property type="entry name" value="MFS general substrate transporter"/>
    <property type="match status" value="1"/>
</dbReference>
<keyword evidence="3" id="KW-1003">Cell membrane</keyword>
<evidence type="ECO:0000313" key="8">
    <source>
        <dbReference type="EMBL" id="GEO40258.1"/>
    </source>
</evidence>
<feature type="transmembrane region" description="Helical" evidence="7">
    <location>
        <begin position="300"/>
        <end position="320"/>
    </location>
</feature>
<feature type="transmembrane region" description="Helical" evidence="7">
    <location>
        <begin position="341"/>
        <end position="361"/>
    </location>
</feature>
<feature type="transmembrane region" description="Helical" evidence="7">
    <location>
        <begin position="248"/>
        <end position="268"/>
    </location>
</feature>
<dbReference type="PANTHER" id="PTHR23513">
    <property type="entry name" value="INTEGRAL MEMBRANE EFFLUX PROTEIN-RELATED"/>
    <property type="match status" value="1"/>
</dbReference>
<dbReference type="AlphaFoldDB" id="A0A512DUW1"/>
<feature type="transmembrane region" description="Helical" evidence="7">
    <location>
        <begin position="214"/>
        <end position="242"/>
    </location>
</feature>
<evidence type="ECO:0000256" key="3">
    <source>
        <dbReference type="ARBA" id="ARBA00022475"/>
    </source>
</evidence>
<dbReference type="GO" id="GO:0005886">
    <property type="term" value="C:plasma membrane"/>
    <property type="evidence" value="ECO:0007669"/>
    <property type="project" value="UniProtKB-SubCell"/>
</dbReference>
<feature type="transmembrane region" description="Helical" evidence="7">
    <location>
        <begin position="367"/>
        <end position="387"/>
    </location>
</feature>
<feature type="transmembrane region" description="Helical" evidence="7">
    <location>
        <begin position="86"/>
        <end position="107"/>
    </location>
</feature>
<keyword evidence="6 7" id="KW-0472">Membrane</keyword>
<comment type="subcellular location">
    <subcellularLocation>
        <location evidence="1">Cell membrane</location>
        <topology evidence="1">Multi-pass membrane protein</topology>
    </subcellularLocation>
</comment>
<dbReference type="Pfam" id="PF07690">
    <property type="entry name" value="MFS_1"/>
    <property type="match status" value="1"/>
</dbReference>
<organism evidence="8 9">
    <name type="scientific">Skermanella aerolata</name>
    <dbReference type="NCBI Taxonomy" id="393310"/>
    <lineage>
        <taxon>Bacteria</taxon>
        <taxon>Pseudomonadati</taxon>
        <taxon>Pseudomonadota</taxon>
        <taxon>Alphaproteobacteria</taxon>
        <taxon>Rhodospirillales</taxon>
        <taxon>Azospirillaceae</taxon>
        <taxon>Skermanella</taxon>
    </lineage>
</organism>
<protein>
    <submittedName>
        <fullName evidence="8">Membrane protein</fullName>
    </submittedName>
</protein>
<sequence>MEHQAFFQSLFISRLADQILLFLVPLVIFQITGSVGWSGVAFFLETLPRYASFPICGALCDRISPLRLLHTSQVCRAAACFAGMAAYAALGGIFWLIAISAVCGVLTSQGIMAREVMLPQVFSGQRFEKVLSYTQIADQLGMVLGPLVAGFLLSIWPWEYVVLLAAALFLAADAAVILWERAARPRLAEPEAASGHWAASLVTAARHIVRLPGLIDVVVLAAAVNLIIGVTLATSAAMVTGIHGQTEFFYAVLQAAGAVATVVILFGIAQTTVPLGVLGSVSFTMIFLGAVMTGAGTGPFLYATGFVVVVGFDKMFNVYIRSLRQRIIPRQDYGKTTGLIVMLNNLSQPLAGLLVGVFAGLSGAGGVILALSAVMGLTGVLITVVRWRRNGASVLPLRPAPGDQDAD</sequence>
<reference evidence="8 9" key="1">
    <citation type="submission" date="2019-07" db="EMBL/GenBank/DDBJ databases">
        <title>Whole genome shotgun sequence of Skermanella aerolata NBRC 106429.</title>
        <authorList>
            <person name="Hosoyama A."/>
            <person name="Uohara A."/>
            <person name="Ohji S."/>
            <person name="Ichikawa N."/>
        </authorList>
    </citation>
    <scope>NUCLEOTIDE SEQUENCE [LARGE SCALE GENOMIC DNA]</scope>
    <source>
        <strain evidence="8 9">NBRC 106429</strain>
    </source>
</reference>
<gene>
    <name evidence="8" type="ORF">SAE02_44060</name>
</gene>
<keyword evidence="4 7" id="KW-0812">Transmembrane</keyword>
<evidence type="ECO:0000256" key="4">
    <source>
        <dbReference type="ARBA" id="ARBA00022692"/>
    </source>
</evidence>
<feature type="transmembrane region" description="Helical" evidence="7">
    <location>
        <begin position="136"/>
        <end position="155"/>
    </location>
</feature>
<keyword evidence="2" id="KW-0813">Transport</keyword>
<dbReference type="GO" id="GO:0022857">
    <property type="term" value="F:transmembrane transporter activity"/>
    <property type="evidence" value="ECO:0007669"/>
    <property type="project" value="InterPro"/>
</dbReference>
<dbReference type="Gene3D" id="1.20.1250.20">
    <property type="entry name" value="MFS general substrate transporter like domains"/>
    <property type="match status" value="1"/>
</dbReference>
<evidence type="ECO:0000256" key="7">
    <source>
        <dbReference type="SAM" id="Phobius"/>
    </source>
</evidence>
<evidence type="ECO:0000256" key="6">
    <source>
        <dbReference type="ARBA" id="ARBA00023136"/>
    </source>
</evidence>
<dbReference type="Proteomes" id="UP000321523">
    <property type="component" value="Unassembled WGS sequence"/>
</dbReference>
<evidence type="ECO:0000256" key="2">
    <source>
        <dbReference type="ARBA" id="ARBA00022448"/>
    </source>
</evidence>
<accession>A0A512DUW1</accession>
<feature type="transmembrane region" description="Helical" evidence="7">
    <location>
        <begin position="275"/>
        <end position="294"/>
    </location>
</feature>
<dbReference type="InterPro" id="IPR036259">
    <property type="entry name" value="MFS_trans_sf"/>
</dbReference>
<comment type="caution">
    <text evidence="8">The sequence shown here is derived from an EMBL/GenBank/DDBJ whole genome shotgun (WGS) entry which is preliminary data.</text>
</comment>
<feature type="transmembrane region" description="Helical" evidence="7">
    <location>
        <begin position="20"/>
        <end position="44"/>
    </location>
</feature>
<dbReference type="PANTHER" id="PTHR23513:SF9">
    <property type="entry name" value="ENTEROBACTIN EXPORTER ENTS"/>
    <property type="match status" value="1"/>
</dbReference>
<evidence type="ECO:0000256" key="1">
    <source>
        <dbReference type="ARBA" id="ARBA00004651"/>
    </source>
</evidence>